<feature type="compositionally biased region" description="Basic residues" evidence="1">
    <location>
        <begin position="20"/>
        <end position="33"/>
    </location>
</feature>
<keyword evidence="3" id="KW-1185">Reference proteome</keyword>
<gene>
    <name evidence="2" type="ORF">JCGZ_18317</name>
</gene>
<accession>A0A067JZJ2</accession>
<dbReference type="EMBL" id="KK914751">
    <property type="protein sequence ID" value="KDP29396.1"/>
    <property type="molecule type" value="Genomic_DNA"/>
</dbReference>
<evidence type="ECO:0000256" key="1">
    <source>
        <dbReference type="SAM" id="MobiDB-lite"/>
    </source>
</evidence>
<dbReference type="AlphaFoldDB" id="A0A067JZJ2"/>
<reference evidence="2 3" key="1">
    <citation type="journal article" date="2014" name="PLoS ONE">
        <title>Global Analysis of Gene Expression Profiles in Physic Nut (Jatropha curcas L.) Seedlings Exposed to Salt Stress.</title>
        <authorList>
            <person name="Zhang L."/>
            <person name="Zhang C."/>
            <person name="Wu P."/>
            <person name="Chen Y."/>
            <person name="Li M."/>
            <person name="Jiang H."/>
            <person name="Wu G."/>
        </authorList>
    </citation>
    <scope>NUCLEOTIDE SEQUENCE [LARGE SCALE GENOMIC DNA]</scope>
    <source>
        <strain evidence="3">cv. GZQX0401</strain>
        <tissue evidence="2">Young leaves</tissue>
    </source>
</reference>
<evidence type="ECO:0000313" key="2">
    <source>
        <dbReference type="EMBL" id="KDP29396.1"/>
    </source>
</evidence>
<proteinExistence type="predicted"/>
<dbReference type="Proteomes" id="UP000027138">
    <property type="component" value="Unassembled WGS sequence"/>
</dbReference>
<sequence length="64" mass="7522">MALLKLVEARSASASNRVAGARKKKEKERKKRKKEEEEEEERRRWWHWRCADGSVGGGLVAQKW</sequence>
<feature type="region of interest" description="Disordered" evidence="1">
    <location>
        <begin position="1"/>
        <end position="43"/>
    </location>
</feature>
<organism evidence="2 3">
    <name type="scientific">Jatropha curcas</name>
    <name type="common">Barbados nut</name>
    <dbReference type="NCBI Taxonomy" id="180498"/>
    <lineage>
        <taxon>Eukaryota</taxon>
        <taxon>Viridiplantae</taxon>
        <taxon>Streptophyta</taxon>
        <taxon>Embryophyta</taxon>
        <taxon>Tracheophyta</taxon>
        <taxon>Spermatophyta</taxon>
        <taxon>Magnoliopsida</taxon>
        <taxon>eudicotyledons</taxon>
        <taxon>Gunneridae</taxon>
        <taxon>Pentapetalae</taxon>
        <taxon>rosids</taxon>
        <taxon>fabids</taxon>
        <taxon>Malpighiales</taxon>
        <taxon>Euphorbiaceae</taxon>
        <taxon>Crotonoideae</taxon>
        <taxon>Jatropheae</taxon>
        <taxon>Jatropha</taxon>
    </lineage>
</organism>
<evidence type="ECO:0000313" key="3">
    <source>
        <dbReference type="Proteomes" id="UP000027138"/>
    </source>
</evidence>
<protein>
    <submittedName>
        <fullName evidence="2">Uncharacterized protein</fullName>
    </submittedName>
</protein>
<name>A0A067JZJ2_JATCU</name>